<evidence type="ECO:0008006" key="4">
    <source>
        <dbReference type="Google" id="ProtNLM"/>
    </source>
</evidence>
<dbReference type="EMBL" id="JAAEDK010000044">
    <property type="protein sequence ID" value="MBR0661104.1"/>
    <property type="molecule type" value="Genomic_DNA"/>
</dbReference>
<organism evidence="2 3">
    <name type="scientific">Neoroseomonas oryzicola</name>
    <dbReference type="NCBI Taxonomy" id="535904"/>
    <lineage>
        <taxon>Bacteria</taxon>
        <taxon>Pseudomonadati</taxon>
        <taxon>Pseudomonadota</taxon>
        <taxon>Alphaproteobacteria</taxon>
        <taxon>Acetobacterales</taxon>
        <taxon>Acetobacteraceae</taxon>
        <taxon>Neoroseomonas</taxon>
    </lineage>
</organism>
<sequence length="230" mass="25646">MSARNSCNCWNRFAGSRNREFLELRRKPGYVRISRAGTRIDPMAAGTIPLPNRKSIQSWPSARLLELAEAHVGDRDLLEFIQVELKRRDVEVAHAAAQRVADLLSRGVAPAAAAAPADDEDEDALAQRDLRIGALKARIEALEQRVRESEMRATAAERALSMESLPARGGGLLRRVHLADTAPAWLIDAARRAFRLRFHPDRFADPLMKSRAEETFKEAEEVFRQISGGS</sequence>
<evidence type="ECO:0000313" key="2">
    <source>
        <dbReference type="EMBL" id="MBR0661104.1"/>
    </source>
</evidence>
<evidence type="ECO:0000256" key="1">
    <source>
        <dbReference type="SAM" id="Coils"/>
    </source>
</evidence>
<protein>
    <recommendedName>
        <fullName evidence="4">J domain-containing protein</fullName>
    </recommendedName>
</protein>
<proteinExistence type="predicted"/>
<name>A0A9X9WL94_9PROT</name>
<dbReference type="RefSeq" id="WP_211844087.1">
    <property type="nucleotide sequence ID" value="NZ_JAAEDK010000044.1"/>
</dbReference>
<comment type="caution">
    <text evidence="2">The sequence shown here is derived from an EMBL/GenBank/DDBJ whole genome shotgun (WGS) entry which is preliminary data.</text>
</comment>
<accession>A0A9X9WL94</accession>
<feature type="coiled-coil region" evidence="1">
    <location>
        <begin position="125"/>
        <end position="159"/>
    </location>
</feature>
<reference evidence="2" key="1">
    <citation type="submission" date="2020-01" db="EMBL/GenBank/DDBJ databases">
        <authorList>
            <person name="Rat A."/>
        </authorList>
    </citation>
    <scope>NUCLEOTIDE SEQUENCE</scope>
    <source>
        <strain evidence="2">LMG 31161</strain>
    </source>
</reference>
<gene>
    <name evidence="2" type="ORF">GXW75_17745</name>
</gene>
<keyword evidence="1" id="KW-0175">Coiled coil</keyword>
<reference evidence="2" key="2">
    <citation type="journal article" date="2021" name="Syst. Appl. Microbiol.">
        <title>Roseomonas hellenica sp. nov., isolated from roots of wild-growing Alkanna tinctoria.</title>
        <authorList>
            <person name="Rat A."/>
            <person name="Naranjo H.D."/>
            <person name="Lebbe L."/>
            <person name="Cnockaert M."/>
            <person name="Krigas N."/>
            <person name="Grigoriadou K."/>
            <person name="Maloupa E."/>
            <person name="Willems A."/>
        </authorList>
    </citation>
    <scope>NUCLEOTIDE SEQUENCE</scope>
    <source>
        <strain evidence="2">LMG 31161</strain>
    </source>
</reference>
<evidence type="ECO:0000313" key="3">
    <source>
        <dbReference type="Proteomes" id="UP001138708"/>
    </source>
</evidence>
<dbReference type="Proteomes" id="UP001138708">
    <property type="component" value="Unassembled WGS sequence"/>
</dbReference>
<dbReference type="AlphaFoldDB" id="A0A9X9WL94"/>